<dbReference type="InterPro" id="IPR002347">
    <property type="entry name" value="SDR_fam"/>
</dbReference>
<reference evidence="5 6" key="1">
    <citation type="journal article" date="2010" name="Stand. Genomic Sci.">
        <title>Complete genome sequence of Haliangium ochraceum type strain (SMP-2).</title>
        <authorList>
            <consortium name="US DOE Joint Genome Institute (JGI-PGF)"/>
            <person name="Ivanova N."/>
            <person name="Daum C."/>
            <person name="Lang E."/>
            <person name="Abt B."/>
            <person name="Kopitz M."/>
            <person name="Saunders E."/>
            <person name="Lapidus A."/>
            <person name="Lucas S."/>
            <person name="Glavina Del Rio T."/>
            <person name="Nolan M."/>
            <person name="Tice H."/>
            <person name="Copeland A."/>
            <person name="Cheng J.F."/>
            <person name="Chen F."/>
            <person name="Bruce D."/>
            <person name="Goodwin L."/>
            <person name="Pitluck S."/>
            <person name="Mavromatis K."/>
            <person name="Pati A."/>
            <person name="Mikhailova N."/>
            <person name="Chen A."/>
            <person name="Palaniappan K."/>
            <person name="Land M."/>
            <person name="Hauser L."/>
            <person name="Chang Y.J."/>
            <person name="Jeffries C.D."/>
            <person name="Detter J.C."/>
            <person name="Brettin T."/>
            <person name="Rohde M."/>
            <person name="Goker M."/>
            <person name="Bristow J."/>
            <person name="Markowitz V."/>
            <person name="Eisen J.A."/>
            <person name="Hugenholtz P."/>
            <person name="Kyrpides N.C."/>
            <person name="Klenk H.P."/>
        </authorList>
    </citation>
    <scope>NUCLEOTIDE SEQUENCE [LARGE SCALE GENOMIC DNA]</scope>
    <source>
        <strain evidence="6">DSM 14365 / CIP 107738 / JCM 11303 / AJ 13395 / SMP-2</strain>
    </source>
</reference>
<keyword evidence="3" id="KW-0560">Oxidoreductase</keyword>
<sequence length="265" mass="27810">MTTQPSPLAIVTGGNRGLGRETARQLAQRGYHVVLTGRRAAQAEEVADELRGEGLDVESHVLDVTRAEDIRALAAHVRKAGQPVEVLVNNAGVALDGFDAEVVRKTMAVNVYGPLHLTDALRPLLAPNARVVMVSSGIGTLSSLAPTLRDSFAAPALLRAKLENLIARFAADVAAGTHSEHGWPSSAYGVSKVALGALTRIFDAELADTGVHVNAVCPGWVRTDMGGAQAERTVEEGASGIVWAATLPADGPRGGFFRDGEAIEW</sequence>
<dbReference type="SUPFAM" id="SSF51735">
    <property type="entry name" value="NAD(P)-binding Rossmann-fold domains"/>
    <property type="match status" value="1"/>
</dbReference>
<dbReference type="AlphaFoldDB" id="D0LM92"/>
<name>D0LM92_HALO1</name>
<dbReference type="OrthoDB" id="5334159at2"/>
<protein>
    <submittedName>
        <fullName evidence="5">Short-chain dehydrogenase/reductase SDR</fullName>
    </submittedName>
</protein>
<keyword evidence="2" id="KW-0521">NADP</keyword>
<dbReference type="eggNOG" id="COG0300">
    <property type="taxonomic scope" value="Bacteria"/>
</dbReference>
<dbReference type="GO" id="GO:0016491">
    <property type="term" value="F:oxidoreductase activity"/>
    <property type="evidence" value="ECO:0007669"/>
    <property type="project" value="UniProtKB-KW"/>
</dbReference>
<keyword evidence="6" id="KW-1185">Reference proteome</keyword>
<dbReference type="Proteomes" id="UP000001880">
    <property type="component" value="Chromosome"/>
</dbReference>
<dbReference type="PANTHER" id="PTHR43963:SF6">
    <property type="entry name" value="CHAIN DEHYDROGENASE FAMILY PROTEIN, PUTATIVE (AFU_ORTHOLOGUE AFUA_3G15350)-RELATED"/>
    <property type="match status" value="1"/>
</dbReference>
<dbReference type="PANTHER" id="PTHR43963">
    <property type="entry name" value="CARBONYL REDUCTASE 1-RELATED"/>
    <property type="match status" value="1"/>
</dbReference>
<dbReference type="STRING" id="502025.Hoch_4302"/>
<evidence type="ECO:0000259" key="4">
    <source>
        <dbReference type="SMART" id="SM00822"/>
    </source>
</evidence>
<dbReference type="HOGENOM" id="CLU_010194_9_0_7"/>
<dbReference type="InterPro" id="IPR036291">
    <property type="entry name" value="NAD(P)-bd_dom_sf"/>
</dbReference>
<organism evidence="5 6">
    <name type="scientific">Haliangium ochraceum (strain DSM 14365 / JCM 11303 / SMP-2)</name>
    <dbReference type="NCBI Taxonomy" id="502025"/>
    <lineage>
        <taxon>Bacteria</taxon>
        <taxon>Pseudomonadati</taxon>
        <taxon>Myxococcota</taxon>
        <taxon>Polyangia</taxon>
        <taxon>Haliangiales</taxon>
        <taxon>Kofleriaceae</taxon>
        <taxon>Haliangium</taxon>
    </lineage>
</organism>
<dbReference type="EMBL" id="CP001804">
    <property type="protein sequence ID" value="ACY16798.1"/>
    <property type="molecule type" value="Genomic_DNA"/>
</dbReference>
<dbReference type="RefSeq" id="WP_012829396.1">
    <property type="nucleotide sequence ID" value="NC_013440.1"/>
</dbReference>
<comment type="similarity">
    <text evidence="1">Belongs to the short-chain dehydrogenases/reductases (SDR) family.</text>
</comment>
<dbReference type="InterPro" id="IPR057326">
    <property type="entry name" value="KR_dom"/>
</dbReference>
<accession>D0LM92</accession>
<dbReference type="Pfam" id="PF13561">
    <property type="entry name" value="adh_short_C2"/>
    <property type="match status" value="1"/>
</dbReference>
<dbReference type="PRINTS" id="PR00081">
    <property type="entry name" value="GDHRDH"/>
</dbReference>
<evidence type="ECO:0000256" key="1">
    <source>
        <dbReference type="ARBA" id="ARBA00006484"/>
    </source>
</evidence>
<evidence type="ECO:0000313" key="6">
    <source>
        <dbReference type="Proteomes" id="UP000001880"/>
    </source>
</evidence>
<dbReference type="Gene3D" id="3.40.50.720">
    <property type="entry name" value="NAD(P)-binding Rossmann-like Domain"/>
    <property type="match status" value="1"/>
</dbReference>
<proteinExistence type="inferred from homology"/>
<dbReference type="Pfam" id="PF00106">
    <property type="entry name" value="adh_short"/>
    <property type="match status" value="1"/>
</dbReference>
<evidence type="ECO:0000313" key="5">
    <source>
        <dbReference type="EMBL" id="ACY16798.1"/>
    </source>
</evidence>
<evidence type="ECO:0000256" key="3">
    <source>
        <dbReference type="ARBA" id="ARBA00023002"/>
    </source>
</evidence>
<evidence type="ECO:0000256" key="2">
    <source>
        <dbReference type="ARBA" id="ARBA00022857"/>
    </source>
</evidence>
<dbReference type="SMART" id="SM00822">
    <property type="entry name" value="PKS_KR"/>
    <property type="match status" value="1"/>
</dbReference>
<feature type="domain" description="Ketoreductase" evidence="4">
    <location>
        <begin position="7"/>
        <end position="177"/>
    </location>
</feature>
<dbReference type="KEGG" id="hoh:Hoch_4302"/>
<gene>
    <name evidence="5" type="ordered locus">Hoch_4302</name>
</gene>